<reference evidence="2 3" key="1">
    <citation type="submission" date="2019-11" db="EMBL/GenBank/DDBJ databases">
        <title>Whole genome sequence of Oryza granulata.</title>
        <authorList>
            <person name="Li W."/>
        </authorList>
    </citation>
    <scope>NUCLEOTIDE SEQUENCE [LARGE SCALE GENOMIC DNA]</scope>
    <source>
        <strain evidence="3">cv. Menghai</strain>
        <tissue evidence="2">Leaf</tissue>
    </source>
</reference>
<keyword evidence="3" id="KW-1185">Reference proteome</keyword>
<dbReference type="Pfam" id="PF00650">
    <property type="entry name" value="CRAL_TRIO"/>
    <property type="match status" value="1"/>
</dbReference>
<dbReference type="Gene3D" id="3.40.525.10">
    <property type="entry name" value="CRAL-TRIO lipid binding domain"/>
    <property type="match status" value="1"/>
</dbReference>
<dbReference type="OrthoDB" id="1434354at2759"/>
<dbReference type="PANTHER" id="PTHR46277:SF3">
    <property type="entry name" value="BINDING PROTEIN, PUTATIVE-RELATED"/>
    <property type="match status" value="1"/>
</dbReference>
<dbReference type="SUPFAM" id="SSF46938">
    <property type="entry name" value="CRAL/TRIO N-terminal domain"/>
    <property type="match status" value="1"/>
</dbReference>
<sequence length="269" mass="30777">MDYCKKEQDDHRDGAGDVTEWKKVAELRAVVEAQDPACKCVCVQEEDDYQLRRFLRARDHNVGKASAMVLKYLQWKRELKPGGRAITDDEVRGELAQEKLYMQGYDRQGRPLVYLFGARHFPARRDLDEFKRYVVYVLDRTCARLAVAGSGNGGGHQEKFAAVADLQGWGYYANCDIRAYVAALEIMQNYYPERLGRVFLIHVPYVFMTAWKIVYPFIDDNTKKKFVFVADKDLHATLREAIDDSQLAEDHGGKLKLLSPAINNTVVVS</sequence>
<dbReference type="Proteomes" id="UP000479710">
    <property type="component" value="Unassembled WGS sequence"/>
</dbReference>
<dbReference type="InterPro" id="IPR011074">
    <property type="entry name" value="CRAL/TRIO_N_dom"/>
</dbReference>
<dbReference type="SMART" id="SM01100">
    <property type="entry name" value="CRAL_TRIO_N"/>
    <property type="match status" value="1"/>
</dbReference>
<dbReference type="EMBL" id="SPHZ02000007">
    <property type="protein sequence ID" value="KAF0906175.1"/>
    <property type="molecule type" value="Genomic_DNA"/>
</dbReference>
<protein>
    <recommendedName>
        <fullName evidence="1">CRAL-TRIO domain-containing protein</fullName>
    </recommendedName>
</protein>
<dbReference type="InterPro" id="IPR036273">
    <property type="entry name" value="CRAL/TRIO_N_dom_sf"/>
</dbReference>
<comment type="caution">
    <text evidence="2">The sequence shown here is derived from an EMBL/GenBank/DDBJ whole genome shotgun (WGS) entry which is preliminary data.</text>
</comment>
<evidence type="ECO:0000313" key="2">
    <source>
        <dbReference type="EMBL" id="KAF0906175.1"/>
    </source>
</evidence>
<gene>
    <name evidence="2" type="ORF">E2562_009197</name>
</gene>
<organism evidence="2 3">
    <name type="scientific">Oryza meyeriana var. granulata</name>
    <dbReference type="NCBI Taxonomy" id="110450"/>
    <lineage>
        <taxon>Eukaryota</taxon>
        <taxon>Viridiplantae</taxon>
        <taxon>Streptophyta</taxon>
        <taxon>Embryophyta</taxon>
        <taxon>Tracheophyta</taxon>
        <taxon>Spermatophyta</taxon>
        <taxon>Magnoliopsida</taxon>
        <taxon>Liliopsida</taxon>
        <taxon>Poales</taxon>
        <taxon>Poaceae</taxon>
        <taxon>BOP clade</taxon>
        <taxon>Oryzoideae</taxon>
        <taxon>Oryzeae</taxon>
        <taxon>Oryzinae</taxon>
        <taxon>Oryza</taxon>
        <taxon>Oryza meyeriana</taxon>
    </lineage>
</organism>
<dbReference type="InterPro" id="IPR001251">
    <property type="entry name" value="CRAL-TRIO_dom"/>
</dbReference>
<dbReference type="CDD" id="cd00170">
    <property type="entry name" value="SEC14"/>
    <property type="match status" value="1"/>
</dbReference>
<evidence type="ECO:0000313" key="3">
    <source>
        <dbReference type="Proteomes" id="UP000479710"/>
    </source>
</evidence>
<dbReference type="SUPFAM" id="SSF52087">
    <property type="entry name" value="CRAL/TRIO domain"/>
    <property type="match status" value="1"/>
</dbReference>
<dbReference type="AlphaFoldDB" id="A0A6G1CZX8"/>
<proteinExistence type="predicted"/>
<dbReference type="SMART" id="SM00516">
    <property type="entry name" value="SEC14"/>
    <property type="match status" value="1"/>
</dbReference>
<evidence type="ECO:0000259" key="1">
    <source>
        <dbReference type="PROSITE" id="PS50191"/>
    </source>
</evidence>
<feature type="domain" description="CRAL-TRIO" evidence="1">
    <location>
        <begin position="88"/>
        <end position="259"/>
    </location>
</feature>
<name>A0A6G1CZX8_9ORYZ</name>
<accession>A0A6G1CZX8</accession>
<dbReference type="InterPro" id="IPR036865">
    <property type="entry name" value="CRAL-TRIO_dom_sf"/>
</dbReference>
<dbReference type="PANTHER" id="PTHR46277">
    <property type="entry name" value="OS03G0850700 PROTEIN"/>
    <property type="match status" value="1"/>
</dbReference>
<dbReference type="PROSITE" id="PS50191">
    <property type="entry name" value="CRAL_TRIO"/>
    <property type="match status" value="1"/>
</dbReference>